<evidence type="ECO:0000256" key="2">
    <source>
        <dbReference type="ARBA" id="ARBA00022695"/>
    </source>
</evidence>
<accession>A0A892ZJ87</accession>
<dbReference type="GO" id="GO:0070733">
    <property type="term" value="F:AMPylase activity"/>
    <property type="evidence" value="ECO:0007669"/>
    <property type="project" value="UniProtKB-EC"/>
</dbReference>
<evidence type="ECO:0000256" key="6">
    <source>
        <dbReference type="ARBA" id="ARBA00047939"/>
    </source>
</evidence>
<name>A0A892ZJ87_9NEIS</name>
<dbReference type="InterPro" id="IPR003812">
    <property type="entry name" value="Fido"/>
</dbReference>
<evidence type="ECO:0000256" key="8">
    <source>
        <dbReference type="SAM" id="MobiDB-lite"/>
    </source>
</evidence>
<comment type="catalytic activity">
    <reaction evidence="6">
        <text>L-threonyl-[protein] + ATP = 3-O-(5'-adenylyl)-L-threonyl-[protein] + diphosphate</text>
        <dbReference type="Rhea" id="RHEA:54292"/>
        <dbReference type="Rhea" id="RHEA-COMP:11060"/>
        <dbReference type="Rhea" id="RHEA-COMP:13847"/>
        <dbReference type="ChEBI" id="CHEBI:30013"/>
        <dbReference type="ChEBI" id="CHEBI:30616"/>
        <dbReference type="ChEBI" id="CHEBI:33019"/>
        <dbReference type="ChEBI" id="CHEBI:138113"/>
        <dbReference type="EC" id="2.7.7.108"/>
    </reaction>
</comment>
<dbReference type="InterPro" id="IPR036597">
    <property type="entry name" value="Fido-like_dom_sf"/>
</dbReference>
<evidence type="ECO:0000256" key="3">
    <source>
        <dbReference type="ARBA" id="ARBA00022741"/>
    </source>
</evidence>
<evidence type="ECO:0000256" key="4">
    <source>
        <dbReference type="ARBA" id="ARBA00022840"/>
    </source>
</evidence>
<sequence>MSNQKSFNIIVSKNLMAAARELQRTKDFSYQGLLKLHANTFQDNPEYPQDVSAQLRMYGRVRSHDNEDDHGWSKNRPIENYGHSLTVYSNMSPQDIDRADAAINLCRPENMQGLSMDAKMEHLATAYKELDYLHSFGDGNSRVNRAFISKLAEASGVKIDWNQISQTKMYVARDKALAESALSHRSAELACMQMPDGRWVDEILKENLTNLNQQFPDVTLKSVVKAISAEIKQEQQNKLIATTAAVTAIEKQIDKEMMMENTLTAKNFIGTQPVVYTSASRTTELQQNREAAFTDYAQHIRTMLLDFNNETQAKIVAYVNSPKPSIQPVPENLFEDIGKNVETLLQRYETEQIPEPRMEFETNKTLNNTTPEPTPDVNSPDPW</sequence>
<dbReference type="AlphaFoldDB" id="A0A892ZJ87"/>
<dbReference type="PROSITE" id="PS51459">
    <property type="entry name" value="FIDO"/>
    <property type="match status" value="1"/>
</dbReference>
<evidence type="ECO:0000313" key="11">
    <source>
        <dbReference type="Proteomes" id="UP000653156"/>
    </source>
</evidence>
<organism evidence="10 11">
    <name type="scientific">Paralysiella testudinis</name>
    <dbReference type="NCBI Taxonomy" id="2809020"/>
    <lineage>
        <taxon>Bacteria</taxon>
        <taxon>Pseudomonadati</taxon>
        <taxon>Pseudomonadota</taxon>
        <taxon>Betaproteobacteria</taxon>
        <taxon>Neisseriales</taxon>
        <taxon>Neisseriaceae</taxon>
        <taxon>Paralysiella</taxon>
    </lineage>
</organism>
<keyword evidence="2" id="KW-0548">Nucleotidyltransferase</keyword>
<evidence type="ECO:0000313" key="10">
    <source>
        <dbReference type="EMBL" id="QRQ83002.1"/>
    </source>
</evidence>
<protein>
    <recommendedName>
        <fullName evidence="5">protein adenylyltransferase</fullName>
        <ecNumber evidence="5">2.7.7.108</ecNumber>
    </recommendedName>
</protein>
<dbReference type="EC" id="2.7.7.108" evidence="5"/>
<feature type="domain" description="Fido" evidence="9">
    <location>
        <begin position="28"/>
        <end position="202"/>
    </location>
</feature>
<dbReference type="PANTHER" id="PTHR39560:SF1">
    <property type="entry name" value="PROTEIN ADENYLYLTRANSFERASE FIC-RELATED"/>
    <property type="match status" value="1"/>
</dbReference>
<comment type="catalytic activity">
    <reaction evidence="7">
        <text>L-tyrosyl-[protein] + ATP = O-(5'-adenylyl)-L-tyrosyl-[protein] + diphosphate</text>
        <dbReference type="Rhea" id="RHEA:54288"/>
        <dbReference type="Rhea" id="RHEA-COMP:10136"/>
        <dbReference type="Rhea" id="RHEA-COMP:13846"/>
        <dbReference type="ChEBI" id="CHEBI:30616"/>
        <dbReference type="ChEBI" id="CHEBI:33019"/>
        <dbReference type="ChEBI" id="CHEBI:46858"/>
        <dbReference type="ChEBI" id="CHEBI:83624"/>
        <dbReference type="EC" id="2.7.7.108"/>
    </reaction>
</comment>
<dbReference type="EMBL" id="CP069798">
    <property type="protein sequence ID" value="QRQ83002.1"/>
    <property type="molecule type" value="Genomic_DNA"/>
</dbReference>
<proteinExistence type="predicted"/>
<dbReference type="PANTHER" id="PTHR39560">
    <property type="entry name" value="PROTEIN ADENYLYLTRANSFERASE FIC-RELATED"/>
    <property type="match status" value="1"/>
</dbReference>
<dbReference type="KEGG" id="ptes:JQU52_06435"/>
<evidence type="ECO:0000259" key="9">
    <source>
        <dbReference type="PROSITE" id="PS51459"/>
    </source>
</evidence>
<evidence type="ECO:0000256" key="7">
    <source>
        <dbReference type="ARBA" id="ARBA00048696"/>
    </source>
</evidence>
<evidence type="ECO:0000256" key="1">
    <source>
        <dbReference type="ARBA" id="ARBA00022679"/>
    </source>
</evidence>
<gene>
    <name evidence="10" type="ORF">JQU52_06435</name>
</gene>
<dbReference type="SUPFAM" id="SSF140931">
    <property type="entry name" value="Fic-like"/>
    <property type="match status" value="1"/>
</dbReference>
<keyword evidence="3" id="KW-0547">Nucleotide-binding</keyword>
<reference evidence="10" key="1">
    <citation type="submission" date="2021-02" db="EMBL/GenBank/DDBJ databases">
        <title>Neisseriaceae sp. 26B isolated from the cloaca of a Common Toad-headed Turtle (Mesoclemmys nasuta).</title>
        <authorList>
            <person name="Spergser J."/>
            <person name="Busse H.-J."/>
        </authorList>
    </citation>
    <scope>NUCLEOTIDE SEQUENCE</scope>
    <source>
        <strain evidence="10">26B</strain>
    </source>
</reference>
<dbReference type="GO" id="GO:0051302">
    <property type="term" value="P:regulation of cell division"/>
    <property type="evidence" value="ECO:0007669"/>
    <property type="project" value="TreeGrafter"/>
</dbReference>
<dbReference type="Gene3D" id="1.10.3290.10">
    <property type="entry name" value="Fido-like domain"/>
    <property type="match status" value="1"/>
</dbReference>
<dbReference type="GO" id="GO:0005524">
    <property type="term" value="F:ATP binding"/>
    <property type="evidence" value="ECO:0007669"/>
    <property type="project" value="UniProtKB-KW"/>
</dbReference>
<keyword evidence="1" id="KW-0808">Transferase</keyword>
<evidence type="ECO:0000256" key="5">
    <source>
        <dbReference type="ARBA" id="ARBA00034531"/>
    </source>
</evidence>
<feature type="region of interest" description="Disordered" evidence="8">
    <location>
        <begin position="353"/>
        <end position="383"/>
    </location>
</feature>
<dbReference type="Pfam" id="PF02661">
    <property type="entry name" value="Fic"/>
    <property type="match status" value="1"/>
</dbReference>
<keyword evidence="4" id="KW-0067">ATP-binding</keyword>
<dbReference type="RefSeq" id="WP_230340301.1">
    <property type="nucleotide sequence ID" value="NZ_CP069798.1"/>
</dbReference>
<dbReference type="Proteomes" id="UP000653156">
    <property type="component" value="Chromosome"/>
</dbReference>
<keyword evidence="11" id="KW-1185">Reference proteome</keyword>
<feature type="compositionally biased region" description="Basic and acidic residues" evidence="8">
    <location>
        <begin position="353"/>
        <end position="362"/>
    </location>
</feature>